<sequence>MTLLGGLFSRKNKARQRDIPSSTSTASTTVNDDASLSSPTPSYVTPDRNVPSVPNGKSHLHPDAARDIHTNLHGYHSSLQTMPSTSKLRLPFTRKKSSIKPPEPTYDTEEDLYGTSPKPSYLGRTTTNGASSDAESTDYRRLRPPPSKSAIFAAYTDPHSALSTRSLPQDGYHIHSEAPLPAIPPPQKQQPTKRPSLFAWTKSASPKTIAVPSKEAKLLAPSSPPRSGVTDSSFNLKSFRHVGSPTHVPTQASASNVSLHAPAPIARQRSDTVNSDASTSQQRISVAAFREAQARRSLAGSPSPSVGRSPSPLPSSPPIPPEVHRGTPNTRSPPMASPTFTPSPAAAPRPNHRKSFASTSLFASDTDESDSSMEAETDDEGTFTPAKRGRQAAARPGLKSSRAKSEMGHGSPLDRRGPTPRFNAKSHHGHDNPSPQPRPHSEALLSNFTAEEGHPPRSQSTLGVYGANLRPRASASTSALTPSAAAKRASIVVKANAGMDAAAELAQYKQTSRHVRDSSIHSNPGEPPSIAIKKAATNLGHGNFPLQQPMSSDSDSDSDNAPLATLLAPRRPGSAMSSYSNGNNSTRSMPPKPLIDIKELTGGSSTTNKSALAPTFNRAEKSMEGFTQGRTLLARATDKPGKPDKAGSISSSSSQNVVSKVPPFKFVSPPSTPRQEAKKQLGMTTRSATMPLPATSASTTSVTPVTGNEKEPYSEGEKKRDALSERLSKVVKTTVGSTDFAAGRSPSPLPTPQLPTSRSSTPILREAKSLSPESPSRRMFLEPVRSESPLTMDGPPPRSVAPPVAQKKRSTRPDEIFASSSSATIRGSSAVSKPSPPDPSLADLLGAAGMKLISRTGESSSESESGSEESEEESEESDGYGYDSRSGQKGPLGKSPKKGKEGMSSLAEKKTVEEKIVPIPIKQRQPAPSFSVTSRPQAPRSPVKQNTLPSTLSSATSGSSSGGSALGSSTKSPALSEASSYFSTRKRSSTLTPLTTPSSYLVPTPPFASSSASARGTPPPPEHPSPSPAPVQNQATIDRTSALRAVGATVALQPQPRQRSSTLVPMMPAVNTGSQQQQSNLPAMTHNMPNRPFATRRDSPASSTGDSSNGLAPLTPRDGSEIGLKEKAMIKGQQQSYQQQQQQQQQRQGQQPQQQKQRQTQTQTHKSSASSQDLAGLQQYSGGASGLATTAHARQQKLKRASVSFEDDVVKDDGRTNNRNSRADLISRGGNNSPADRRRSVEVEMEERRKERRREEAKAAIEVILPAYLR</sequence>
<feature type="region of interest" description="Disordered" evidence="1">
    <location>
        <begin position="635"/>
        <end position="1256"/>
    </location>
</feature>
<feature type="compositionally biased region" description="Polar residues" evidence="1">
    <location>
        <begin position="1164"/>
        <end position="1182"/>
    </location>
</feature>
<feature type="region of interest" description="Disordered" evidence="1">
    <location>
        <begin position="76"/>
        <end position="145"/>
    </location>
</feature>
<protein>
    <submittedName>
        <fullName evidence="2">Uncharacterized protein</fullName>
    </submittedName>
</protein>
<reference evidence="2 3" key="1">
    <citation type="journal article" date="2019" name="Nat. Ecol. Evol.">
        <title>Megaphylogeny resolves global patterns of mushroom evolution.</title>
        <authorList>
            <person name="Varga T."/>
            <person name="Krizsan K."/>
            <person name="Foldi C."/>
            <person name="Dima B."/>
            <person name="Sanchez-Garcia M."/>
            <person name="Sanchez-Ramirez S."/>
            <person name="Szollosi G.J."/>
            <person name="Szarkandi J.G."/>
            <person name="Papp V."/>
            <person name="Albert L."/>
            <person name="Andreopoulos W."/>
            <person name="Angelini C."/>
            <person name="Antonin V."/>
            <person name="Barry K.W."/>
            <person name="Bougher N.L."/>
            <person name="Buchanan P."/>
            <person name="Buyck B."/>
            <person name="Bense V."/>
            <person name="Catcheside P."/>
            <person name="Chovatia M."/>
            <person name="Cooper J."/>
            <person name="Damon W."/>
            <person name="Desjardin D."/>
            <person name="Finy P."/>
            <person name="Geml J."/>
            <person name="Haridas S."/>
            <person name="Hughes K."/>
            <person name="Justo A."/>
            <person name="Karasinski D."/>
            <person name="Kautmanova I."/>
            <person name="Kiss B."/>
            <person name="Kocsube S."/>
            <person name="Kotiranta H."/>
            <person name="LaButti K.M."/>
            <person name="Lechner B.E."/>
            <person name="Liimatainen K."/>
            <person name="Lipzen A."/>
            <person name="Lukacs Z."/>
            <person name="Mihaltcheva S."/>
            <person name="Morgado L.N."/>
            <person name="Niskanen T."/>
            <person name="Noordeloos M.E."/>
            <person name="Ohm R.A."/>
            <person name="Ortiz-Santana B."/>
            <person name="Ovrebo C."/>
            <person name="Racz N."/>
            <person name="Riley R."/>
            <person name="Savchenko A."/>
            <person name="Shiryaev A."/>
            <person name="Soop K."/>
            <person name="Spirin V."/>
            <person name="Szebenyi C."/>
            <person name="Tomsovsky M."/>
            <person name="Tulloss R.E."/>
            <person name="Uehling J."/>
            <person name="Grigoriev I.V."/>
            <person name="Vagvolgyi C."/>
            <person name="Papp T."/>
            <person name="Martin F.M."/>
            <person name="Miettinen O."/>
            <person name="Hibbett D.S."/>
            <person name="Nagy L.G."/>
        </authorList>
    </citation>
    <scope>NUCLEOTIDE SEQUENCE [LARGE SCALE GENOMIC DNA]</scope>
    <source>
        <strain evidence="2 3">CBS 121175</strain>
    </source>
</reference>
<organism evidence="2 3">
    <name type="scientific">Coprinopsis marcescibilis</name>
    <name type="common">Agaric fungus</name>
    <name type="synonym">Psathyrella marcescibilis</name>
    <dbReference type="NCBI Taxonomy" id="230819"/>
    <lineage>
        <taxon>Eukaryota</taxon>
        <taxon>Fungi</taxon>
        <taxon>Dikarya</taxon>
        <taxon>Basidiomycota</taxon>
        <taxon>Agaricomycotina</taxon>
        <taxon>Agaricomycetes</taxon>
        <taxon>Agaricomycetidae</taxon>
        <taxon>Agaricales</taxon>
        <taxon>Agaricineae</taxon>
        <taxon>Psathyrellaceae</taxon>
        <taxon>Coprinopsis</taxon>
    </lineage>
</organism>
<feature type="compositionally biased region" description="Low complexity" evidence="1">
    <location>
        <begin position="1133"/>
        <end position="1163"/>
    </location>
</feature>
<feature type="region of interest" description="Disordered" evidence="1">
    <location>
        <begin position="171"/>
        <end position="195"/>
    </location>
</feature>
<dbReference type="OrthoDB" id="2687738at2759"/>
<dbReference type="Proteomes" id="UP000307440">
    <property type="component" value="Unassembled WGS sequence"/>
</dbReference>
<feature type="region of interest" description="Disordered" evidence="1">
    <location>
        <begin position="1"/>
        <end position="63"/>
    </location>
</feature>
<feature type="compositionally biased region" description="Low complexity" evidence="1">
    <location>
        <begin position="989"/>
        <end position="1014"/>
    </location>
</feature>
<feature type="compositionally biased region" description="Polar residues" evidence="1">
    <location>
        <begin position="77"/>
        <end position="87"/>
    </location>
</feature>
<feature type="compositionally biased region" description="Polar residues" evidence="1">
    <location>
        <begin position="926"/>
        <end position="936"/>
    </location>
</feature>
<keyword evidence="3" id="KW-1185">Reference proteome</keyword>
<feature type="compositionally biased region" description="Polar residues" evidence="1">
    <location>
        <begin position="575"/>
        <end position="588"/>
    </location>
</feature>
<accession>A0A5C3L7N7</accession>
<feature type="compositionally biased region" description="Basic and acidic residues" evidence="1">
    <location>
        <begin position="1235"/>
        <end position="1256"/>
    </location>
</feature>
<feature type="compositionally biased region" description="Pro residues" evidence="1">
    <location>
        <begin position="311"/>
        <end position="321"/>
    </location>
</feature>
<feature type="compositionally biased region" description="Low complexity" evidence="1">
    <location>
        <begin position="879"/>
        <end position="894"/>
    </location>
</feature>
<feature type="compositionally biased region" description="Basic and acidic residues" evidence="1">
    <location>
        <begin position="907"/>
        <end position="916"/>
    </location>
</feature>
<feature type="compositionally biased region" description="Acidic residues" evidence="1">
    <location>
        <begin position="365"/>
        <end position="381"/>
    </location>
</feature>
<name>A0A5C3L7N7_COPMA</name>
<feature type="compositionally biased region" description="Polar residues" evidence="1">
    <location>
        <begin position="970"/>
        <end position="983"/>
    </location>
</feature>
<dbReference type="EMBL" id="ML210203">
    <property type="protein sequence ID" value="TFK24258.1"/>
    <property type="molecule type" value="Genomic_DNA"/>
</dbReference>
<feature type="compositionally biased region" description="Low complexity" evidence="1">
    <location>
        <begin position="840"/>
        <end position="849"/>
    </location>
</feature>
<feature type="compositionally biased region" description="Basic and acidic residues" evidence="1">
    <location>
        <begin position="1118"/>
        <end position="1129"/>
    </location>
</feature>
<feature type="compositionally biased region" description="Low complexity" evidence="1">
    <location>
        <begin position="687"/>
        <end position="706"/>
    </location>
</feature>
<feature type="region of interest" description="Disordered" evidence="1">
    <location>
        <begin position="289"/>
        <end position="466"/>
    </location>
</feature>
<dbReference type="STRING" id="230819.A0A5C3L7N7"/>
<feature type="compositionally biased region" description="Low complexity" evidence="1">
    <location>
        <begin position="950"/>
        <end position="959"/>
    </location>
</feature>
<feature type="compositionally biased region" description="Low complexity" evidence="1">
    <location>
        <begin position="332"/>
        <end position="349"/>
    </location>
</feature>
<feature type="compositionally biased region" description="Low complexity" evidence="1">
    <location>
        <begin position="301"/>
        <end position="310"/>
    </location>
</feature>
<feature type="compositionally biased region" description="Polar residues" evidence="1">
    <location>
        <begin position="19"/>
        <end position="43"/>
    </location>
</feature>
<feature type="compositionally biased region" description="Acidic residues" evidence="1">
    <location>
        <begin position="865"/>
        <end position="878"/>
    </location>
</feature>
<feature type="compositionally biased region" description="Polar residues" evidence="1">
    <location>
        <begin position="1100"/>
        <end position="1110"/>
    </location>
</feature>
<evidence type="ECO:0000256" key="1">
    <source>
        <dbReference type="SAM" id="MobiDB-lite"/>
    </source>
</evidence>
<feature type="compositionally biased region" description="Polar residues" evidence="1">
    <location>
        <begin position="123"/>
        <end position="134"/>
    </location>
</feature>
<feature type="compositionally biased region" description="Pro residues" evidence="1">
    <location>
        <begin position="1017"/>
        <end position="1029"/>
    </location>
</feature>
<dbReference type="AlphaFoldDB" id="A0A5C3L7N7"/>
<gene>
    <name evidence="2" type="ORF">FA15DRAFT_669698</name>
</gene>
<feature type="compositionally biased region" description="Basic and acidic residues" evidence="1">
    <location>
        <begin position="636"/>
        <end position="645"/>
    </location>
</feature>
<feature type="region of interest" description="Disordered" evidence="1">
    <location>
        <begin position="507"/>
        <end position="620"/>
    </location>
</feature>
<evidence type="ECO:0000313" key="2">
    <source>
        <dbReference type="EMBL" id="TFK24258.1"/>
    </source>
</evidence>
<feature type="compositionally biased region" description="Low complexity" evidence="1">
    <location>
        <begin position="648"/>
        <end position="661"/>
    </location>
</feature>
<evidence type="ECO:0000313" key="3">
    <source>
        <dbReference type="Proteomes" id="UP000307440"/>
    </source>
</evidence>
<feature type="compositionally biased region" description="Low complexity" evidence="1">
    <location>
        <begin position="818"/>
        <end position="832"/>
    </location>
</feature>
<feature type="compositionally biased region" description="Basic and acidic residues" evidence="1">
    <location>
        <begin position="403"/>
        <end position="417"/>
    </location>
</feature>
<proteinExistence type="predicted"/>
<feature type="compositionally biased region" description="Basic and acidic residues" evidence="1">
    <location>
        <begin position="708"/>
        <end position="728"/>
    </location>
</feature>
<feature type="compositionally biased region" description="Polar residues" evidence="1">
    <location>
        <begin position="1071"/>
        <end position="1082"/>
    </location>
</feature>